<dbReference type="AlphaFoldDB" id="A0AAX3DRI8"/>
<dbReference type="SUPFAM" id="SSF56563">
    <property type="entry name" value="Major capsid protein gp5"/>
    <property type="match status" value="1"/>
</dbReference>
<dbReference type="EMBL" id="CP076676">
    <property type="protein sequence ID" value="UYO37488.1"/>
    <property type="molecule type" value="Genomic_DNA"/>
</dbReference>
<accession>A0AAX3DRI8</accession>
<dbReference type="Proteomes" id="UP001163166">
    <property type="component" value="Chromosome"/>
</dbReference>
<gene>
    <name evidence="3" type="ORF">KQX62_12035</name>
</gene>
<evidence type="ECO:0000256" key="1">
    <source>
        <dbReference type="ARBA" id="ARBA00004328"/>
    </source>
</evidence>
<comment type="subcellular location">
    <subcellularLocation>
        <location evidence="1">Virion</location>
    </subcellularLocation>
</comment>
<organism evidence="3 4">
    <name type="scientific">Rhodopseudomonas palustris</name>
    <dbReference type="NCBI Taxonomy" id="1076"/>
    <lineage>
        <taxon>Bacteria</taxon>
        <taxon>Pseudomonadati</taxon>
        <taxon>Pseudomonadota</taxon>
        <taxon>Alphaproteobacteria</taxon>
        <taxon>Hyphomicrobiales</taxon>
        <taxon>Nitrobacteraceae</taxon>
        <taxon>Rhodopseudomonas</taxon>
    </lineage>
</organism>
<evidence type="ECO:0000259" key="2">
    <source>
        <dbReference type="Pfam" id="PF05065"/>
    </source>
</evidence>
<reference evidence="3" key="1">
    <citation type="journal article" date="2022" name="Biol. Control">
        <title>In silico genomic analysis of Rhodopseudomonas palustris strains revealed potential biocontrol agents and crop yield enhancers.</title>
        <authorList>
            <person name="Surachat K."/>
            <person name="Kantachote D."/>
            <person name="Deachamag P."/>
            <person name="Wonglapsuwan M."/>
        </authorList>
    </citation>
    <scope>NUCLEOTIDE SEQUENCE</scope>
    <source>
        <strain evidence="3">TLS06</strain>
    </source>
</reference>
<dbReference type="InterPro" id="IPR054612">
    <property type="entry name" value="Phage_capsid-like_C"/>
</dbReference>
<feature type="domain" description="Phage capsid-like C-terminal" evidence="2">
    <location>
        <begin position="263"/>
        <end position="546"/>
    </location>
</feature>
<proteinExistence type="predicted"/>
<dbReference type="Pfam" id="PF05065">
    <property type="entry name" value="Phage_capsid"/>
    <property type="match status" value="1"/>
</dbReference>
<evidence type="ECO:0000313" key="4">
    <source>
        <dbReference type="Proteomes" id="UP001163166"/>
    </source>
</evidence>
<protein>
    <submittedName>
        <fullName evidence="3">Phage major capsid protein</fullName>
    </submittedName>
</protein>
<dbReference type="InterPro" id="IPR024455">
    <property type="entry name" value="Phage_capsid"/>
</dbReference>
<evidence type="ECO:0000313" key="3">
    <source>
        <dbReference type="EMBL" id="UYO37488.1"/>
    </source>
</evidence>
<dbReference type="Gene3D" id="3.30.2400.10">
    <property type="entry name" value="Major capsid protein gp5"/>
    <property type="match status" value="1"/>
</dbReference>
<name>A0AAX3DRI8_RHOPL</name>
<dbReference type="NCBIfam" id="TIGR01554">
    <property type="entry name" value="major_cap_HK97"/>
    <property type="match status" value="1"/>
</dbReference>
<sequence>MMRRANSTYQREIPFALDVTGRAADRVFPATISTSDVARDGHRILGWDIGNYVRTGAPVLWAHDGSQPPIAKMTNLQAAGGLLRGSIVFPEVGVYDFADLICRMIGADLLRSTSVSWSPIKYKYATGAGRDQGAIDFELAELLETSIVPVPANVDALIDGARSRGFDLEPLASWGAAALDARGKLPMPRPQLEALYRAASGRTVVPINGGTMRTAAARQARASFNSLGENLCAVWRACDGSGDGDRRLVRAPVGLGLGDPSAGGFLVETTYAEELLGFAYEQAVIAPLCDRRTTDKPLADQRLPAIDETSRTDGSRFGGVLSYWIDEGVQGTTSMPKYKQLALSAKKLVIIVVVSNDLLNDVPMLEAHMKRVFAAEAAFQLDRAIISGTGAKPQGVVGHSGTIAVAKETGQAAATIVAENVANMWSRLPVDSRRRAVWVVGEDTETQLESMSYVVGSSAVAAPSSSALYIPTGAAGNPTPLLKGRPVHVLESAPALGQAGDIVLGDFSHYVIRDGGAKTVLSTHVKFLSDEAVFRFTLRIDGQSVFASPITSNGKTRSPFVTLEKR</sequence>